<sequence length="703" mass="79295">MIVKSTLPALFGALFFSFTAMGKKFTPAHLIELPRPTAPVTSPNGTFAVYSQSAYNIEDSKTIRSLYLLNIETNSVEQLTEPSYKTSDSEPFFLDDSHIAYFHHDQDLKEEVDQLYVLNLADKSPYRLTDFPTAFGNVKYNVDHKLLAFSSAVYPDDGTLEGAAARDKEIAETKKDTGMMFDHLMVRHWDSFVQEKKNNIFVVHLEIKDNRYQLADKPINLLKGSGLESPIFPLGDAGDFAISPDASQLAFLAKSTKPDNAWQTSAHIYLVSTRGNGSPKAINDDIPAASSSPYFTPSGLLVYFQMMRPQYESDRNRITVYDLATDKRKVVAESWDSTPHEVVSDGKVLYVTAEQRGRQKIFAIDLQTEQVTELTKEKYASGLHLLPSGNILFTMSSMKHPVAPYLLDVDTRQVKPLTIEKSLAQALADIDFSEPEDVDFVGAMDEQVHGWYLKPAQFEEGKKYPLAVLIHGGPQGAWNDNWSTRWNPQVFAGAGYGVVAINFHGSTGYGQNFTDSIGGNWGSHPFYDIETGVGHILSKYDYLDPKRVAGLGASYGGYMANWINGHSDKFKVLVNHDGMFSTLQAYYTTDELYFPETEFKGAPIHPDNRKLYEKWSPANYVHNWKTPTLFIHGGRDYRLTTCESLSAFTALQRQGIESRFLYFPDENHWVLKPANSLRWHKEVLNWINKHTQQTKIALHYQSL</sequence>
<dbReference type="VEuPathDB" id="FungiDB:BCV72DRAFT_295629"/>
<dbReference type="AlphaFoldDB" id="A0A1X0QVX7"/>
<feature type="signal peptide" evidence="6">
    <location>
        <begin position="1"/>
        <end position="22"/>
    </location>
</feature>
<reference evidence="8" key="1">
    <citation type="journal article" date="2016" name="Proc. Natl. Acad. Sci. U.S.A.">
        <title>Lipid metabolic changes in an early divergent fungus govern the establishment of a mutualistic symbiosis with endobacteria.</title>
        <authorList>
            <person name="Lastovetsky O.A."/>
            <person name="Gaspar M.L."/>
            <person name="Mondo S.J."/>
            <person name="LaButti K.M."/>
            <person name="Sandor L."/>
            <person name="Grigoriev I.V."/>
            <person name="Henry S.A."/>
            <person name="Pawlowska T.E."/>
        </authorList>
    </citation>
    <scope>NUCLEOTIDE SEQUENCE [LARGE SCALE GENOMIC DNA]</scope>
    <source>
        <strain evidence="8">ATCC 52814</strain>
    </source>
</reference>
<dbReference type="PANTHER" id="PTHR42776:SF13">
    <property type="entry name" value="DIPEPTIDYL-PEPTIDASE 5"/>
    <property type="match status" value="1"/>
</dbReference>
<dbReference type="FunFam" id="3.40.50.1820:FF:000028">
    <property type="entry name" value="S9 family peptidase"/>
    <property type="match status" value="1"/>
</dbReference>
<name>A0A1X0QVX7_RHIZD</name>
<dbReference type="InterPro" id="IPR001375">
    <property type="entry name" value="Peptidase_S9_cat"/>
</dbReference>
<feature type="domain" description="Peptidase S9 prolyl oligopeptidase catalytic" evidence="7">
    <location>
        <begin position="482"/>
        <end position="693"/>
    </location>
</feature>
<dbReference type="GO" id="GO:0006508">
    <property type="term" value="P:proteolysis"/>
    <property type="evidence" value="ECO:0007669"/>
    <property type="project" value="UniProtKB-KW"/>
</dbReference>
<dbReference type="Gene3D" id="3.40.50.1820">
    <property type="entry name" value="alpha/beta hydrolase"/>
    <property type="match status" value="1"/>
</dbReference>
<protein>
    <recommendedName>
        <fullName evidence="5">Dipeptidyl-peptidase V</fullName>
    </recommendedName>
</protein>
<proteinExistence type="inferred from homology"/>
<comment type="similarity">
    <text evidence="1">Belongs to the peptidase S9C family.</text>
</comment>
<gene>
    <name evidence="8" type="ORF">BCV72DRAFT_295629</name>
</gene>
<organism evidence="8">
    <name type="scientific">Rhizopus microsporus var. microsporus</name>
    <dbReference type="NCBI Taxonomy" id="86635"/>
    <lineage>
        <taxon>Eukaryota</taxon>
        <taxon>Fungi</taxon>
        <taxon>Fungi incertae sedis</taxon>
        <taxon>Mucoromycota</taxon>
        <taxon>Mucoromycotina</taxon>
        <taxon>Mucoromycetes</taxon>
        <taxon>Mucorales</taxon>
        <taxon>Mucorineae</taxon>
        <taxon>Rhizopodaceae</taxon>
        <taxon>Rhizopus</taxon>
    </lineage>
</organism>
<dbReference type="PANTHER" id="PTHR42776">
    <property type="entry name" value="SERINE PEPTIDASE S9 FAMILY MEMBER"/>
    <property type="match status" value="1"/>
</dbReference>
<dbReference type="EMBL" id="KV921988">
    <property type="protein sequence ID" value="ORE03878.1"/>
    <property type="molecule type" value="Genomic_DNA"/>
</dbReference>
<keyword evidence="2" id="KW-0645">Protease</keyword>
<evidence type="ECO:0000313" key="8">
    <source>
        <dbReference type="EMBL" id="ORE03878.1"/>
    </source>
</evidence>
<dbReference type="GO" id="GO:0004252">
    <property type="term" value="F:serine-type endopeptidase activity"/>
    <property type="evidence" value="ECO:0007669"/>
    <property type="project" value="TreeGrafter"/>
</dbReference>
<feature type="chain" id="PRO_5013275853" description="Dipeptidyl-peptidase V" evidence="6">
    <location>
        <begin position="23"/>
        <end position="703"/>
    </location>
</feature>
<evidence type="ECO:0000256" key="6">
    <source>
        <dbReference type="SAM" id="SignalP"/>
    </source>
</evidence>
<evidence type="ECO:0000256" key="2">
    <source>
        <dbReference type="ARBA" id="ARBA00022670"/>
    </source>
</evidence>
<dbReference type="Gene3D" id="2.120.10.30">
    <property type="entry name" value="TolB, C-terminal domain"/>
    <property type="match status" value="2"/>
</dbReference>
<dbReference type="InterPro" id="IPR029058">
    <property type="entry name" value="AB_hydrolase_fold"/>
</dbReference>
<dbReference type="SUPFAM" id="SSF53474">
    <property type="entry name" value="alpha/beta-Hydrolases"/>
    <property type="match status" value="1"/>
</dbReference>
<evidence type="ECO:0000256" key="5">
    <source>
        <dbReference type="ARBA" id="ARBA00032829"/>
    </source>
</evidence>
<dbReference type="SUPFAM" id="SSF82171">
    <property type="entry name" value="DPP6 N-terminal domain-like"/>
    <property type="match status" value="1"/>
</dbReference>
<evidence type="ECO:0000259" key="7">
    <source>
        <dbReference type="Pfam" id="PF00326"/>
    </source>
</evidence>
<evidence type="ECO:0000256" key="3">
    <source>
        <dbReference type="ARBA" id="ARBA00022729"/>
    </source>
</evidence>
<keyword evidence="4" id="KW-0378">Hydrolase</keyword>
<dbReference type="Proteomes" id="UP000242414">
    <property type="component" value="Unassembled WGS sequence"/>
</dbReference>
<dbReference type="OrthoDB" id="416344at2759"/>
<dbReference type="Pfam" id="PF00326">
    <property type="entry name" value="Peptidase_S9"/>
    <property type="match status" value="1"/>
</dbReference>
<accession>A0A1X0QVX7</accession>
<evidence type="ECO:0000256" key="1">
    <source>
        <dbReference type="ARBA" id="ARBA00010040"/>
    </source>
</evidence>
<keyword evidence="3 6" id="KW-0732">Signal</keyword>
<evidence type="ECO:0000256" key="4">
    <source>
        <dbReference type="ARBA" id="ARBA00022801"/>
    </source>
</evidence>
<dbReference type="InterPro" id="IPR011042">
    <property type="entry name" value="6-blade_b-propeller_TolB-like"/>
</dbReference>